<dbReference type="GO" id="GO:0048046">
    <property type="term" value="C:apoplast"/>
    <property type="evidence" value="ECO:0007669"/>
    <property type="project" value="UniProtKB-SubCell"/>
</dbReference>
<dbReference type="InterPro" id="IPR001929">
    <property type="entry name" value="Germin"/>
</dbReference>
<feature type="binding site" evidence="11">
    <location>
        <position position="242"/>
    </location>
    <ligand>
        <name>Mn(2+)</name>
        <dbReference type="ChEBI" id="CHEBI:29035"/>
    </ligand>
</feature>
<dbReference type="AlphaFoldDB" id="A0A7N2KMV9"/>
<evidence type="ECO:0000313" key="16">
    <source>
        <dbReference type="Proteomes" id="UP000594261"/>
    </source>
</evidence>
<keyword evidence="13" id="KW-0472">Membrane</keyword>
<dbReference type="InterPro" id="IPR014710">
    <property type="entry name" value="RmlC-like_jellyroll"/>
</dbReference>
<keyword evidence="13" id="KW-1133">Transmembrane helix</keyword>
<dbReference type="Gene3D" id="2.60.120.10">
    <property type="entry name" value="Jelly Rolls"/>
    <property type="match status" value="1"/>
</dbReference>
<keyword evidence="16" id="KW-1185">Reference proteome</keyword>
<reference evidence="15" key="2">
    <citation type="submission" date="2021-01" db="UniProtKB">
        <authorList>
            <consortium name="EnsemblPlants"/>
        </authorList>
    </citation>
    <scope>IDENTIFICATION</scope>
</reference>
<feature type="binding site" evidence="10">
    <location>
        <position position="202"/>
    </location>
    <ligand>
        <name>oxalate</name>
        <dbReference type="ChEBI" id="CHEBI:30623"/>
    </ligand>
</feature>
<dbReference type="SUPFAM" id="SSF51182">
    <property type="entry name" value="RmlC-like cupins"/>
    <property type="match status" value="1"/>
</dbReference>
<dbReference type="Pfam" id="PF00190">
    <property type="entry name" value="Cupin_1"/>
    <property type="match status" value="1"/>
</dbReference>
<evidence type="ECO:0000256" key="8">
    <source>
        <dbReference type="ARBA" id="ARBA00023180"/>
    </source>
</evidence>
<feature type="disulfide bond" evidence="12">
    <location>
        <begin position="116"/>
        <end position="133"/>
    </location>
</feature>
<evidence type="ECO:0000256" key="10">
    <source>
        <dbReference type="PIRSR" id="PIRSR601929-1"/>
    </source>
</evidence>
<dbReference type="InterPro" id="IPR006045">
    <property type="entry name" value="Cupin_1"/>
</dbReference>
<dbReference type="InterPro" id="IPR019780">
    <property type="entry name" value="Germin_Mn-BS"/>
</dbReference>
<dbReference type="SMART" id="SM00835">
    <property type="entry name" value="Cupin_1"/>
    <property type="match status" value="1"/>
</dbReference>
<dbReference type="CDD" id="cd02241">
    <property type="entry name" value="cupin_OxOx"/>
    <property type="match status" value="1"/>
</dbReference>
<keyword evidence="8" id="KW-0325">Glycoprotein</keyword>
<keyword evidence="13" id="KW-0812">Transmembrane</keyword>
<evidence type="ECO:0000256" key="13">
    <source>
        <dbReference type="SAM" id="Phobius"/>
    </source>
</evidence>
<feature type="binding site" evidence="10">
    <location>
        <position position="197"/>
    </location>
    <ligand>
        <name>oxalate</name>
        <dbReference type="ChEBI" id="CHEBI:30623"/>
    </ligand>
</feature>
<dbReference type="PANTHER" id="PTHR31238">
    <property type="entry name" value="GERMIN-LIKE PROTEIN SUBFAMILY 3 MEMBER 3"/>
    <property type="match status" value="1"/>
</dbReference>
<feature type="transmembrane region" description="Helical" evidence="13">
    <location>
        <begin position="87"/>
        <end position="107"/>
    </location>
</feature>
<evidence type="ECO:0000256" key="3">
    <source>
        <dbReference type="ARBA" id="ARBA00007456"/>
    </source>
</evidence>
<dbReference type="FunFam" id="2.60.120.10:FF:000005">
    <property type="entry name" value="Germin-like protein subfamily 1 member 8"/>
    <property type="match status" value="1"/>
</dbReference>
<keyword evidence="5" id="KW-0964">Secreted</keyword>
<organism evidence="15 16">
    <name type="scientific">Quercus lobata</name>
    <name type="common">Valley oak</name>
    <dbReference type="NCBI Taxonomy" id="97700"/>
    <lineage>
        <taxon>Eukaryota</taxon>
        <taxon>Viridiplantae</taxon>
        <taxon>Streptophyta</taxon>
        <taxon>Embryophyta</taxon>
        <taxon>Tracheophyta</taxon>
        <taxon>Spermatophyta</taxon>
        <taxon>Magnoliopsida</taxon>
        <taxon>eudicotyledons</taxon>
        <taxon>Gunneridae</taxon>
        <taxon>Pentapetalae</taxon>
        <taxon>rosids</taxon>
        <taxon>fabids</taxon>
        <taxon>Fagales</taxon>
        <taxon>Fagaceae</taxon>
        <taxon>Quercus</taxon>
    </lineage>
</organism>
<keyword evidence="4" id="KW-0052">Apoplast</keyword>
<reference evidence="15 16" key="1">
    <citation type="journal article" date="2016" name="G3 (Bethesda)">
        <title>First Draft Assembly and Annotation of the Genome of a California Endemic Oak Quercus lobata Nee (Fagaceae).</title>
        <authorList>
            <person name="Sork V.L."/>
            <person name="Fitz-Gibbon S.T."/>
            <person name="Puiu D."/>
            <person name="Crepeau M."/>
            <person name="Gugger P.F."/>
            <person name="Sherman R."/>
            <person name="Stevens K."/>
            <person name="Langley C.H."/>
            <person name="Pellegrini M."/>
            <person name="Salzberg S.L."/>
        </authorList>
    </citation>
    <scope>NUCLEOTIDE SEQUENCE [LARGE SCALE GENOMIC DNA]</scope>
    <source>
        <strain evidence="15 16">cv. SW786</strain>
    </source>
</reference>
<evidence type="ECO:0000256" key="1">
    <source>
        <dbReference type="ARBA" id="ARBA00003629"/>
    </source>
</evidence>
<proteinExistence type="inferred from homology"/>
<dbReference type="Gramene" id="QL01p018589:mrna">
    <property type="protein sequence ID" value="QL01p018589:mrna"/>
    <property type="gene ID" value="QL01p018589"/>
</dbReference>
<dbReference type="OMA" id="ENTRACA"/>
<dbReference type="Proteomes" id="UP000594261">
    <property type="component" value="Chromosome 1"/>
</dbReference>
<dbReference type="InParanoid" id="A0A7N2KMV9"/>
<evidence type="ECO:0000256" key="6">
    <source>
        <dbReference type="ARBA" id="ARBA00022723"/>
    </source>
</evidence>
<dbReference type="GO" id="GO:0030145">
    <property type="term" value="F:manganese ion binding"/>
    <property type="evidence" value="ECO:0007669"/>
    <property type="project" value="InterPro"/>
</dbReference>
<feature type="binding site" evidence="11">
    <location>
        <position position="195"/>
    </location>
    <ligand>
        <name>Mn(2+)</name>
        <dbReference type="ChEBI" id="CHEBI:29035"/>
    </ligand>
</feature>
<comment type="similarity">
    <text evidence="3">Belongs to the germin family.</text>
</comment>
<feature type="binding site" evidence="11">
    <location>
        <position position="197"/>
    </location>
    <ligand>
        <name>Mn(2+)</name>
        <dbReference type="ChEBI" id="CHEBI:29035"/>
    </ligand>
</feature>
<dbReference type="FunCoup" id="A0A7N2KMV9">
    <property type="interactions" value="61"/>
</dbReference>
<keyword evidence="9 10" id="KW-0464">Manganese</keyword>
<comment type="subcellular location">
    <subcellularLocation>
        <location evidence="2">Secreted</location>
        <location evidence="2">Extracellular space</location>
        <location evidence="2">Apoplast</location>
    </subcellularLocation>
</comment>
<evidence type="ECO:0000256" key="4">
    <source>
        <dbReference type="ARBA" id="ARBA00022523"/>
    </source>
</evidence>
<evidence type="ECO:0000256" key="2">
    <source>
        <dbReference type="ARBA" id="ARBA00004271"/>
    </source>
</evidence>
<dbReference type="PRINTS" id="PR00325">
    <property type="entry name" value="GERMIN"/>
</dbReference>
<evidence type="ECO:0000256" key="7">
    <source>
        <dbReference type="ARBA" id="ARBA00023157"/>
    </source>
</evidence>
<evidence type="ECO:0000313" key="15">
    <source>
        <dbReference type="EnsemblPlants" id="QL01p018589:mrna"/>
    </source>
</evidence>
<dbReference type="EMBL" id="LRBV02000001">
    <property type="status" value="NOT_ANNOTATED_CDS"/>
    <property type="molecule type" value="Genomic_DNA"/>
</dbReference>
<feature type="binding site" evidence="11">
    <location>
        <position position="202"/>
    </location>
    <ligand>
        <name>Mn(2+)</name>
        <dbReference type="ChEBI" id="CHEBI:29035"/>
    </ligand>
</feature>
<sequence>MCHTPTPHSYSASLAVRASKTKQDENTRACAAFEVEPAYLNTQIRVTHDILLAGIEPCAFVSIVIDQLVNKEYSEDRDNKTSNMIKGVTYLITVALLVLASSLVSAYDPSPLQDFCVAINNTNSAVFVNGKFCKDPAAVTADDFFFSGLNIPANTANKVGFNVTLVNVDMLPGLNTLGISLARLDFAPYGLDPPHTHPRASEILVVAEGTLLVGFVTSNPNKLFTKVLNKGDVFTFPIGLIHFQFNIGQTNVVAYAGLNSQNPGVITIANTVFGSNPPINSDVLIKAFQVDKNVVDYLQKQF</sequence>
<dbReference type="EnsemblPlants" id="QL01p018589:mrna">
    <property type="protein sequence ID" value="QL01p018589:mrna"/>
    <property type="gene ID" value="QL01p018589"/>
</dbReference>
<keyword evidence="7 12" id="KW-1015">Disulfide bond</keyword>
<evidence type="ECO:0000256" key="11">
    <source>
        <dbReference type="PIRSR" id="PIRSR601929-2"/>
    </source>
</evidence>
<comment type="function">
    <text evidence="1">May play a role in plant defense. Probably has no oxalate oxidase activity even if the active site is conserved.</text>
</comment>
<dbReference type="PROSITE" id="PS00725">
    <property type="entry name" value="GERMIN"/>
    <property type="match status" value="1"/>
</dbReference>
<dbReference type="InterPro" id="IPR011051">
    <property type="entry name" value="RmlC_Cupin_sf"/>
</dbReference>
<accession>A0A7N2KMV9</accession>
<evidence type="ECO:0000256" key="12">
    <source>
        <dbReference type="PIRSR" id="PIRSR601929-3"/>
    </source>
</evidence>
<evidence type="ECO:0000256" key="9">
    <source>
        <dbReference type="ARBA" id="ARBA00023211"/>
    </source>
</evidence>
<evidence type="ECO:0000256" key="5">
    <source>
        <dbReference type="ARBA" id="ARBA00022525"/>
    </source>
</evidence>
<keyword evidence="6 10" id="KW-0479">Metal-binding</keyword>
<protein>
    <recommendedName>
        <fullName evidence="14">Cupin type-1 domain-containing protein</fullName>
    </recommendedName>
</protein>
<evidence type="ECO:0000259" key="14">
    <source>
        <dbReference type="SMART" id="SM00835"/>
    </source>
</evidence>
<name>A0A7N2KMV9_QUELO</name>
<feature type="domain" description="Cupin type-1" evidence="14">
    <location>
        <begin position="147"/>
        <end position="296"/>
    </location>
</feature>